<feature type="transmembrane region" description="Helical" evidence="1">
    <location>
        <begin position="224"/>
        <end position="247"/>
    </location>
</feature>
<gene>
    <name evidence="3" type="ORF">ECRASSUSDP1_LOCUS13192</name>
</gene>
<accession>A0AAD1UN71</accession>
<feature type="domain" description="EamA" evidence="2">
    <location>
        <begin position="224"/>
        <end position="363"/>
    </location>
</feature>
<dbReference type="GO" id="GO:0016020">
    <property type="term" value="C:membrane"/>
    <property type="evidence" value="ECO:0007669"/>
    <property type="project" value="InterPro"/>
</dbReference>
<protein>
    <recommendedName>
        <fullName evidence="2">EamA domain-containing protein</fullName>
    </recommendedName>
</protein>
<sequence>MPNTTADYTKLEDEDDDELRQELIPKKNEDTPVVFSQTKSIIFAILTGLFFAFHNFTLGSLAKLGYLARCDSGVGLGLGSVLYYIYQYIKYKNKNEDYFDWRKSVFRNQNPDVPEQDRYKFECWILIGIIIRAAIAVGTGVMVIISFGLALEGGMNQGIITAIFGMSPFIISIMFYMKFRETLKKSQLIGMVFMIVCIIMIGFLRAPSEEAIAQVDYNPSGVPIALILSIICPFFFALDGLVVRILCTDYKTDANEMTQAAYLFQGVLCLFASILIYAFSQDPLHEFIWMNTLQMVLAGLILNVGGVFAAIAVSIGSAGVAYSLFNTQVIMFILLAALLLGQIPTTIEIVAVIFGIMGSCIMSLGPEIYDKLTRRLRN</sequence>
<name>A0AAD1UN71_EUPCR</name>
<keyword evidence="1" id="KW-0472">Membrane</keyword>
<feature type="transmembrane region" description="Helical" evidence="1">
    <location>
        <begin position="124"/>
        <end position="151"/>
    </location>
</feature>
<dbReference type="Pfam" id="PF00892">
    <property type="entry name" value="EamA"/>
    <property type="match status" value="1"/>
</dbReference>
<evidence type="ECO:0000259" key="2">
    <source>
        <dbReference type="Pfam" id="PF00892"/>
    </source>
</evidence>
<keyword evidence="1" id="KW-0812">Transmembrane</keyword>
<evidence type="ECO:0000313" key="4">
    <source>
        <dbReference type="Proteomes" id="UP001295684"/>
    </source>
</evidence>
<feature type="transmembrane region" description="Helical" evidence="1">
    <location>
        <begin position="66"/>
        <end position="86"/>
    </location>
</feature>
<evidence type="ECO:0000256" key="1">
    <source>
        <dbReference type="SAM" id="Phobius"/>
    </source>
</evidence>
<feature type="transmembrane region" description="Helical" evidence="1">
    <location>
        <begin position="157"/>
        <end position="176"/>
    </location>
</feature>
<feature type="transmembrane region" description="Helical" evidence="1">
    <location>
        <begin position="41"/>
        <end position="60"/>
    </location>
</feature>
<feature type="transmembrane region" description="Helical" evidence="1">
    <location>
        <begin position="292"/>
        <end position="313"/>
    </location>
</feature>
<dbReference type="InterPro" id="IPR000620">
    <property type="entry name" value="EamA_dom"/>
</dbReference>
<dbReference type="SUPFAM" id="SSF103481">
    <property type="entry name" value="Multidrug resistance efflux transporter EmrE"/>
    <property type="match status" value="1"/>
</dbReference>
<dbReference type="Proteomes" id="UP001295684">
    <property type="component" value="Unassembled WGS sequence"/>
</dbReference>
<evidence type="ECO:0000313" key="3">
    <source>
        <dbReference type="EMBL" id="CAI2371867.1"/>
    </source>
</evidence>
<feature type="transmembrane region" description="Helical" evidence="1">
    <location>
        <begin position="259"/>
        <end position="280"/>
    </location>
</feature>
<keyword evidence="1" id="KW-1133">Transmembrane helix</keyword>
<feature type="transmembrane region" description="Helical" evidence="1">
    <location>
        <begin position="320"/>
        <end position="343"/>
    </location>
</feature>
<feature type="transmembrane region" description="Helical" evidence="1">
    <location>
        <begin position="349"/>
        <end position="369"/>
    </location>
</feature>
<reference evidence="3" key="1">
    <citation type="submission" date="2023-07" db="EMBL/GenBank/DDBJ databases">
        <authorList>
            <consortium name="AG Swart"/>
            <person name="Singh M."/>
            <person name="Singh A."/>
            <person name="Seah K."/>
            <person name="Emmerich C."/>
        </authorList>
    </citation>
    <scope>NUCLEOTIDE SEQUENCE</scope>
    <source>
        <strain evidence="3">DP1</strain>
    </source>
</reference>
<comment type="caution">
    <text evidence="3">The sequence shown here is derived from an EMBL/GenBank/DDBJ whole genome shotgun (WGS) entry which is preliminary data.</text>
</comment>
<proteinExistence type="predicted"/>
<organism evidence="3 4">
    <name type="scientific">Euplotes crassus</name>
    <dbReference type="NCBI Taxonomy" id="5936"/>
    <lineage>
        <taxon>Eukaryota</taxon>
        <taxon>Sar</taxon>
        <taxon>Alveolata</taxon>
        <taxon>Ciliophora</taxon>
        <taxon>Intramacronucleata</taxon>
        <taxon>Spirotrichea</taxon>
        <taxon>Hypotrichia</taxon>
        <taxon>Euplotida</taxon>
        <taxon>Euplotidae</taxon>
        <taxon>Moneuplotes</taxon>
    </lineage>
</organism>
<keyword evidence="4" id="KW-1185">Reference proteome</keyword>
<dbReference type="InterPro" id="IPR037185">
    <property type="entry name" value="EmrE-like"/>
</dbReference>
<dbReference type="AlphaFoldDB" id="A0AAD1UN71"/>
<dbReference type="EMBL" id="CAMPGE010013124">
    <property type="protein sequence ID" value="CAI2371867.1"/>
    <property type="molecule type" value="Genomic_DNA"/>
</dbReference>
<feature type="transmembrane region" description="Helical" evidence="1">
    <location>
        <begin position="188"/>
        <end position="204"/>
    </location>
</feature>